<dbReference type="EMBL" id="AP035768">
    <property type="protein sequence ID" value="BFO22199.1"/>
    <property type="molecule type" value="Genomic_DNA"/>
</dbReference>
<reference evidence="1" key="2">
    <citation type="submission" date="2024-07" db="EMBL/GenBank/DDBJ databases">
        <title>Streptomyces haneummycinica sp. nov., a new antibiotic-producing actinobacterium isolated from marine sediment.</title>
        <authorList>
            <person name="Uemura M."/>
            <person name="Hamada M."/>
            <person name="Hirano S."/>
            <person name="Kobayashi K."/>
            <person name="Ohshiro T."/>
            <person name="Kobayashi T."/>
            <person name="Terahara T."/>
        </authorList>
    </citation>
    <scope>NUCLEOTIDE SEQUENCE</scope>
    <source>
        <strain evidence="1">KM77-8</strain>
    </source>
</reference>
<sequence>MVAVLSGIAVLAAQIVAELVEFGADLVDTGRPGMLRLRRRYGGGGAGVCGTGVGA</sequence>
<accession>A0AAT9HXX3</accession>
<gene>
    <name evidence="1" type="ORF">SHKM778_85870</name>
</gene>
<name>A0AAT9HXX3_9ACTN</name>
<protein>
    <submittedName>
        <fullName evidence="1">Uncharacterized protein</fullName>
    </submittedName>
</protein>
<proteinExistence type="predicted"/>
<organism evidence="1">
    <name type="scientific">Streptomyces haneummycinicus</name>
    <dbReference type="NCBI Taxonomy" id="3074435"/>
    <lineage>
        <taxon>Bacteria</taxon>
        <taxon>Bacillati</taxon>
        <taxon>Actinomycetota</taxon>
        <taxon>Actinomycetes</taxon>
        <taxon>Kitasatosporales</taxon>
        <taxon>Streptomycetaceae</taxon>
        <taxon>Streptomyces</taxon>
    </lineage>
</organism>
<dbReference type="AlphaFoldDB" id="A0AAT9HXX3"/>
<evidence type="ECO:0000313" key="1">
    <source>
        <dbReference type="EMBL" id="BFO22199.1"/>
    </source>
</evidence>
<reference evidence="1" key="1">
    <citation type="submission" date="2024-06" db="EMBL/GenBank/DDBJ databases">
        <authorList>
            <consortium name="consrtm"/>
            <person name="Uemura M."/>
            <person name="Terahara T."/>
        </authorList>
    </citation>
    <scope>NUCLEOTIDE SEQUENCE</scope>
    <source>
        <strain evidence="1">KM77-8</strain>
    </source>
</reference>